<proteinExistence type="predicted"/>
<comment type="caution">
    <text evidence="1">The sequence shown here is derived from an EMBL/GenBank/DDBJ whole genome shotgun (WGS) entry which is preliminary data.</text>
</comment>
<organism evidence="1 2">
    <name type="scientific">Trichothecium roseum</name>
    <dbReference type="NCBI Taxonomy" id="47278"/>
    <lineage>
        <taxon>Eukaryota</taxon>
        <taxon>Fungi</taxon>
        <taxon>Dikarya</taxon>
        <taxon>Ascomycota</taxon>
        <taxon>Pezizomycotina</taxon>
        <taxon>Sordariomycetes</taxon>
        <taxon>Hypocreomycetidae</taxon>
        <taxon>Hypocreales</taxon>
        <taxon>Hypocreales incertae sedis</taxon>
        <taxon>Trichothecium</taxon>
    </lineage>
</organism>
<protein>
    <submittedName>
        <fullName evidence="1">Uncharacterized protein</fullName>
    </submittedName>
</protein>
<sequence>MVSTLDPSSSVWGVVCVELERSNAMGDPMDVGIMIDMSASDPFAWLLAPDLPPSRPLRRIVDHYFANIHPIRCFAFVHKPSFMRQLDNGFHSDDDSALLHIICAHGAKFHTLNLAQNDVLTNTTLISRAGNQWAQTAEQILLSGFGKISVQRLMTAVLLYDFRFRLGDYGKALMLSGLTVRLAQALKLNKEYSSDILCTDTSDPASPSVVTRESRRRLMWAVFALDAWTGTGSEQMALLRESDIKIQLPCNERSFGLRIASVTETLGVGHVLQSLPPAVVPNKPAANMGIMAYYVRIVTLRKRVVRYIKHIDRGPPPWQSDSEFSALDADIAFWRRELPDFVSYSPDTIYARLDSNQLGALMLIHCTYHHNYLELYKVSMPELFRLRSSYTTFPAEHTEMLQALQADCYFHARQITKFVSEAAEHGPRLLSDGLLPFFIFDSCRVMLYYVAKLLDPERIDAQEKFGEAINSVEGNISILKMMMPLYPMAESLCETIERWLFKVKAGSWIEPATPRITESDNGVAAVPRSAAVSSAASTSMSSDFAIAFRRTAQSAPSNRTPLVHSPASSRRASCAPGNPGSPPLAWDRASAAAQLIGLSQDREASSPKGYKMICEGLDLDDLQNCLSWDMAGIMDVAGESGSNYEVEDVGMSSWASAV</sequence>
<accession>A0ACC0UVE5</accession>
<gene>
    <name evidence="1" type="ORF">N3K66_007487</name>
</gene>
<keyword evidence="2" id="KW-1185">Reference proteome</keyword>
<evidence type="ECO:0000313" key="2">
    <source>
        <dbReference type="Proteomes" id="UP001163324"/>
    </source>
</evidence>
<dbReference type="Proteomes" id="UP001163324">
    <property type="component" value="Chromosome 7"/>
</dbReference>
<reference evidence="1" key="1">
    <citation type="submission" date="2022-10" db="EMBL/GenBank/DDBJ databases">
        <title>Complete Genome of Trichothecium roseum strain YXFP-22015, a Plant Pathogen Isolated from Citrus.</title>
        <authorList>
            <person name="Wang Y."/>
            <person name="Zhu L."/>
        </authorList>
    </citation>
    <scope>NUCLEOTIDE SEQUENCE</scope>
    <source>
        <strain evidence="1">YXFP-22015</strain>
    </source>
</reference>
<dbReference type="EMBL" id="CM047946">
    <property type="protein sequence ID" value="KAI9897631.1"/>
    <property type="molecule type" value="Genomic_DNA"/>
</dbReference>
<name>A0ACC0UVE5_9HYPO</name>
<evidence type="ECO:0000313" key="1">
    <source>
        <dbReference type="EMBL" id="KAI9897631.1"/>
    </source>
</evidence>